<evidence type="ECO:0000256" key="2">
    <source>
        <dbReference type="ARBA" id="ARBA00010610"/>
    </source>
</evidence>
<name>A0ABS1ATU9_BURVI</name>
<evidence type="ECO:0000256" key="4">
    <source>
        <dbReference type="ARBA" id="ARBA00023125"/>
    </source>
</evidence>
<evidence type="ECO:0000256" key="6">
    <source>
        <dbReference type="SAM" id="MobiDB-lite"/>
    </source>
</evidence>
<evidence type="ECO:0000256" key="1">
    <source>
        <dbReference type="ARBA" id="ARBA00004453"/>
    </source>
</evidence>
<feature type="coiled-coil region" evidence="5">
    <location>
        <begin position="4"/>
        <end position="35"/>
    </location>
</feature>
<comment type="caution">
    <text evidence="8">The sequence shown here is derived from an EMBL/GenBank/DDBJ whole genome shotgun (WGS) entry which is preliminary data.</text>
</comment>
<organism evidence="8 9">
    <name type="scientific">Burkholderia vietnamiensis</name>
    <dbReference type="NCBI Taxonomy" id="60552"/>
    <lineage>
        <taxon>Bacteria</taxon>
        <taxon>Pseudomonadati</taxon>
        <taxon>Pseudomonadota</taxon>
        <taxon>Betaproteobacteria</taxon>
        <taxon>Burkholderiales</taxon>
        <taxon>Burkholderiaceae</taxon>
        <taxon>Burkholderia</taxon>
        <taxon>Burkholderia cepacia complex</taxon>
    </lineage>
</organism>
<dbReference type="Proteomes" id="UP000808215">
    <property type="component" value="Unassembled WGS sequence"/>
</dbReference>
<feature type="domain" description="DNA-binding protein H-NS-like C-terminal" evidence="7">
    <location>
        <begin position="78"/>
        <end position="101"/>
    </location>
</feature>
<dbReference type="SUPFAM" id="SSF81273">
    <property type="entry name" value="H-NS histone-like proteins"/>
    <property type="match status" value="1"/>
</dbReference>
<comment type="similarity">
    <text evidence="2">Belongs to the histone-like protein H-NS family.</text>
</comment>
<keyword evidence="3" id="KW-0963">Cytoplasm</keyword>
<reference evidence="8 9" key="1">
    <citation type="submission" date="2020-11" db="EMBL/GenBank/DDBJ databases">
        <title>Enhanced detection system for hospital associated transmission using whole genome sequencing surveillance.</title>
        <authorList>
            <person name="Harrison L.H."/>
            <person name="Van Tyne D."/>
            <person name="Marsh J.W."/>
            <person name="Griffith M.P."/>
            <person name="Snyder D.J."/>
            <person name="Cooper V.S."/>
            <person name="Mustapha M."/>
        </authorList>
    </citation>
    <scope>NUCLEOTIDE SEQUENCE [LARGE SCALE GENOMIC DNA]</scope>
    <source>
        <strain evidence="8 9">BC00020</strain>
    </source>
</reference>
<dbReference type="RefSeq" id="WP_200091336.1">
    <property type="nucleotide sequence ID" value="NZ_JADVKH010000018.1"/>
</dbReference>
<protein>
    <submittedName>
        <fullName evidence="8">H-NS histone family protein</fullName>
    </submittedName>
</protein>
<keyword evidence="5" id="KW-0175">Coiled coil</keyword>
<dbReference type="Gene3D" id="4.10.430.30">
    <property type="match status" value="1"/>
</dbReference>
<comment type="subcellular location">
    <subcellularLocation>
        <location evidence="1">Cytoplasm</location>
        <location evidence="1">Nucleoid</location>
    </subcellularLocation>
</comment>
<dbReference type="Pfam" id="PF00816">
    <property type="entry name" value="Histone_HNS"/>
    <property type="match status" value="1"/>
</dbReference>
<sequence length="113" mass="12477">MATSEELNARVAELEKQLEEARRAAEAQRVQERKSIINEINDLIAKHDVAADELTFPGAAKGRKVRVAKLGNGTIGQAKYKDPSSGKTWTGHGKPPGWIPADKEARKQYLIEQ</sequence>
<dbReference type="InterPro" id="IPR027444">
    <property type="entry name" value="H-NS_C_dom"/>
</dbReference>
<feature type="region of interest" description="Disordered" evidence="6">
    <location>
        <begin position="75"/>
        <end position="102"/>
    </location>
</feature>
<evidence type="ECO:0000256" key="5">
    <source>
        <dbReference type="SAM" id="Coils"/>
    </source>
</evidence>
<evidence type="ECO:0000256" key="3">
    <source>
        <dbReference type="ARBA" id="ARBA00022490"/>
    </source>
</evidence>
<dbReference type="EMBL" id="JADVKH010000018">
    <property type="protein sequence ID" value="MBJ9687546.1"/>
    <property type="molecule type" value="Genomic_DNA"/>
</dbReference>
<evidence type="ECO:0000259" key="7">
    <source>
        <dbReference type="Pfam" id="PF00816"/>
    </source>
</evidence>
<dbReference type="PANTHER" id="PTHR38097">
    <property type="match status" value="1"/>
</dbReference>
<evidence type="ECO:0000313" key="9">
    <source>
        <dbReference type="Proteomes" id="UP000808215"/>
    </source>
</evidence>
<accession>A0ABS1ATU9</accession>
<gene>
    <name evidence="8" type="ORF">I5589_10690</name>
</gene>
<dbReference type="PANTHER" id="PTHR38097:SF2">
    <property type="entry name" value="DNA-BINDING PROTEIN STPA"/>
    <property type="match status" value="1"/>
</dbReference>
<evidence type="ECO:0000313" key="8">
    <source>
        <dbReference type="EMBL" id="MBJ9687546.1"/>
    </source>
</evidence>
<keyword evidence="4" id="KW-0238">DNA-binding</keyword>
<keyword evidence="9" id="KW-1185">Reference proteome</keyword>
<proteinExistence type="inferred from homology"/>